<keyword evidence="6" id="KW-0413">Isomerase</keyword>
<evidence type="ECO:0000256" key="6">
    <source>
        <dbReference type="ARBA" id="ARBA00023235"/>
    </source>
</evidence>
<gene>
    <name evidence="8" type="ORF">MGLY_33080</name>
</gene>
<dbReference type="GO" id="GO:0004619">
    <property type="term" value="F:phosphoglycerate mutase activity"/>
    <property type="evidence" value="ECO:0007669"/>
    <property type="project" value="UniProtKB-EC"/>
</dbReference>
<keyword evidence="9" id="KW-1185">Reference proteome</keyword>
<evidence type="ECO:0000256" key="2">
    <source>
        <dbReference type="ARBA" id="ARBA00002315"/>
    </source>
</evidence>
<name>A0A6I5ZW19_9FIRM</name>
<dbReference type="Proteomes" id="UP000425916">
    <property type="component" value="Chromosome"/>
</dbReference>
<comment type="pathway">
    <text evidence="3">Carbohydrate degradation.</text>
</comment>
<reference evidence="8 9" key="1">
    <citation type="submission" date="2019-11" db="EMBL/GenBank/DDBJ databases">
        <title>Genome sequence of Moorella glycerini DSM11254.</title>
        <authorList>
            <person name="Poehlein A."/>
            <person name="Boeer T."/>
            <person name="Daniel R."/>
        </authorList>
    </citation>
    <scope>NUCLEOTIDE SEQUENCE [LARGE SCALE GENOMIC DNA]</scope>
    <source>
        <strain evidence="8 9">DSM 11254</strain>
    </source>
</reference>
<keyword evidence="5" id="KW-0324">Glycolysis</keyword>
<protein>
    <submittedName>
        <fullName evidence="8">2,3-bisphosphoglycerate-independent phosphoglycerate mutase</fullName>
    </submittedName>
</protein>
<sequence length="414" mass="43563">MKTRGMLIIADGLGDRPILELDGKTPLEAASTPNLDRLAYGGIVGIVDPYAPGVPCGTDVGTLCALGYDPFKYYKGRGPIEALGAGLQLEAGDVAFRCNFATIDEQGLVVDRRAGRIREGTSELASSLNNICLGEDTVAFFAPGTEHRAVLALRGSGLSPAVSDSDPGTACEGRPMRKIYPLDNTPEAAKTARLLQEFLDIAQEKLRRHPVNLAREAAGLPPANAILTRGAGIINTIPPLAKRYKGIKGALVAGEKTVLAIGKMVGLDIFSGEGITGSYDFDPVAKARLALDLVNKVDLVIIHVKAADLAGHDGRWDLKIKVVEKLDLLVGALMEGLPAGVHVAITCDHSTPCSVRDHSGDPVPTAIWGPAVRSDFQTYFGERSCAGGGLGRITGSAFFNVLMDLLGFTSKLGA</sequence>
<evidence type="ECO:0000313" key="9">
    <source>
        <dbReference type="Proteomes" id="UP000425916"/>
    </source>
</evidence>
<accession>A0A6I5ZW19</accession>
<dbReference type="InterPro" id="IPR017850">
    <property type="entry name" value="Alkaline_phosphatase_core_sf"/>
</dbReference>
<dbReference type="Pfam" id="PF01676">
    <property type="entry name" value="Metalloenzyme"/>
    <property type="match status" value="1"/>
</dbReference>
<dbReference type="PANTHER" id="PTHR31209:SF0">
    <property type="entry name" value="METALLOENZYME DOMAIN-CONTAINING PROTEIN"/>
    <property type="match status" value="1"/>
</dbReference>
<evidence type="ECO:0000256" key="5">
    <source>
        <dbReference type="ARBA" id="ARBA00023152"/>
    </source>
</evidence>
<comment type="catalytic activity">
    <reaction evidence="1">
        <text>(2R)-2-phosphoglycerate = (2R)-3-phosphoglycerate</text>
        <dbReference type="Rhea" id="RHEA:15901"/>
        <dbReference type="ChEBI" id="CHEBI:58272"/>
        <dbReference type="ChEBI" id="CHEBI:58289"/>
        <dbReference type="EC" id="5.4.2.12"/>
    </reaction>
</comment>
<comment type="similarity">
    <text evidence="4">Belongs to the BPG-independent phosphoglycerate mutase family. A-PGAM subfamily.</text>
</comment>
<evidence type="ECO:0000256" key="3">
    <source>
        <dbReference type="ARBA" id="ARBA00004921"/>
    </source>
</evidence>
<dbReference type="HAMAP" id="MF_01402_A">
    <property type="entry name" value="ApgM_A"/>
    <property type="match status" value="1"/>
</dbReference>
<dbReference type="GO" id="GO:0006096">
    <property type="term" value="P:glycolytic process"/>
    <property type="evidence" value="ECO:0007669"/>
    <property type="project" value="UniProtKB-KW"/>
</dbReference>
<dbReference type="EMBL" id="CP046244">
    <property type="protein sequence ID" value="QGP93885.1"/>
    <property type="molecule type" value="Genomic_DNA"/>
</dbReference>
<dbReference type="Pfam" id="PF10143">
    <property type="entry name" value="PhosphMutase"/>
    <property type="match status" value="1"/>
</dbReference>
<dbReference type="OrthoDB" id="9804453at2"/>
<evidence type="ECO:0000256" key="1">
    <source>
        <dbReference type="ARBA" id="ARBA00000370"/>
    </source>
</evidence>
<dbReference type="CDD" id="cd16011">
    <property type="entry name" value="iPGM_like"/>
    <property type="match status" value="1"/>
</dbReference>
<evidence type="ECO:0000313" key="8">
    <source>
        <dbReference type="EMBL" id="QGP93885.1"/>
    </source>
</evidence>
<dbReference type="InterPro" id="IPR006124">
    <property type="entry name" value="Metalloenzyme"/>
</dbReference>
<dbReference type="Gene3D" id="3.40.720.10">
    <property type="entry name" value="Alkaline Phosphatase, subunit A"/>
    <property type="match status" value="2"/>
</dbReference>
<dbReference type="GO" id="GO:0046872">
    <property type="term" value="F:metal ion binding"/>
    <property type="evidence" value="ECO:0007669"/>
    <property type="project" value="InterPro"/>
</dbReference>
<dbReference type="InterPro" id="IPR004456">
    <property type="entry name" value="Pglycerate_mutase_ApgM"/>
</dbReference>
<evidence type="ECO:0000259" key="7">
    <source>
        <dbReference type="Pfam" id="PF01676"/>
    </source>
</evidence>
<dbReference type="PANTHER" id="PTHR31209">
    <property type="entry name" value="COFACTOR-INDEPENDENT PHOSPHOGLYCERATE MUTASE"/>
    <property type="match status" value="1"/>
</dbReference>
<evidence type="ECO:0000256" key="4">
    <source>
        <dbReference type="ARBA" id="ARBA00005524"/>
    </source>
</evidence>
<dbReference type="PIRSF" id="PIRSF006392">
    <property type="entry name" value="IPGAM_arch"/>
    <property type="match status" value="1"/>
</dbReference>
<proteinExistence type="inferred from homology"/>
<dbReference type="SUPFAM" id="SSF53649">
    <property type="entry name" value="Alkaline phosphatase-like"/>
    <property type="match status" value="1"/>
</dbReference>
<organism evidence="8 9">
    <name type="scientific">Neomoorella glycerini</name>
    <dbReference type="NCBI Taxonomy" id="55779"/>
    <lineage>
        <taxon>Bacteria</taxon>
        <taxon>Bacillati</taxon>
        <taxon>Bacillota</taxon>
        <taxon>Clostridia</taxon>
        <taxon>Neomoorellales</taxon>
        <taxon>Neomoorellaceae</taxon>
        <taxon>Neomoorella</taxon>
    </lineage>
</organism>
<dbReference type="AlphaFoldDB" id="A0A6I5ZW19"/>
<dbReference type="InterPro" id="IPR023665">
    <property type="entry name" value="ApgAM_prokaryotes"/>
</dbReference>
<comment type="function">
    <text evidence="2">Catalyzes the interconversion of 2-phosphoglycerate and 3-phosphoglycerate.</text>
</comment>
<feature type="domain" description="Metalloenzyme" evidence="7">
    <location>
        <begin position="4"/>
        <end position="402"/>
    </location>
</feature>
<dbReference type="NCBIfam" id="TIGR00306">
    <property type="entry name" value="apgM"/>
    <property type="match status" value="1"/>
</dbReference>